<dbReference type="Proteomes" id="UP000030140">
    <property type="component" value="Unassembled WGS sequence"/>
</dbReference>
<dbReference type="PATRIC" id="fig|1300343.5.peg.1867"/>
<evidence type="ECO:0008006" key="3">
    <source>
        <dbReference type="Google" id="ProtNLM"/>
    </source>
</evidence>
<dbReference type="AlphaFoldDB" id="A0A0A2GRQ8"/>
<gene>
    <name evidence="1" type="ORF">NV36_03355</name>
</gene>
<comment type="caution">
    <text evidence="1">The sequence shown here is derived from an EMBL/GenBank/DDBJ whole genome shotgun (WGS) entry which is preliminary data.</text>
</comment>
<dbReference type="Pfam" id="PF13707">
    <property type="entry name" value="RloB"/>
    <property type="match status" value="1"/>
</dbReference>
<dbReference type="InterPro" id="IPR025591">
    <property type="entry name" value="RloB"/>
</dbReference>
<sequence length="212" mass="25434">MRTKRNTPKRKPRYAFIVEGECEFWYIQMLKRNERSLRVDLKPEIPQKKKLKDQFKKVIESSKEYDKVFWLLDFDVLIKESREVKKGAKTPIQSLKEYIQKISSKYDNVEVIINNPCIEFWILLHFERTGKFFNNCENAIKQLKKHLPDYEKTQKYYTKQNNDIYKKLKPHLDVAIGNSNRVNDFDFNNPENGTCQMHSIFETKSIKDGLEK</sequence>
<evidence type="ECO:0000313" key="1">
    <source>
        <dbReference type="EMBL" id="KGO05974.1"/>
    </source>
</evidence>
<evidence type="ECO:0000313" key="2">
    <source>
        <dbReference type="Proteomes" id="UP000030140"/>
    </source>
</evidence>
<protein>
    <recommendedName>
        <fullName evidence="3">RloB-like protein</fullName>
    </recommendedName>
</protein>
<reference evidence="1 2" key="1">
    <citation type="submission" date="2014-10" db="EMBL/GenBank/DDBJ databases">
        <title>Draft genome sequence of the proteorhodopsin-containing marine bacterium Dokdonia donghaensis.</title>
        <authorList>
            <person name="Gomez-Consarnau L."/>
            <person name="Gonzalez J.M."/>
            <person name="Riedel T."/>
            <person name="Jaenicke S."/>
            <person name="Wagner-Doebler I."/>
            <person name="Fuhrman J.A."/>
        </authorList>
    </citation>
    <scope>NUCLEOTIDE SEQUENCE [LARGE SCALE GENOMIC DNA]</scope>
    <source>
        <strain evidence="1 2">DSW-1</strain>
    </source>
</reference>
<organism evidence="1 2">
    <name type="scientific">Dokdonia donghaensis DSW-1</name>
    <dbReference type="NCBI Taxonomy" id="1300343"/>
    <lineage>
        <taxon>Bacteria</taxon>
        <taxon>Pseudomonadati</taxon>
        <taxon>Bacteroidota</taxon>
        <taxon>Flavobacteriia</taxon>
        <taxon>Flavobacteriales</taxon>
        <taxon>Flavobacteriaceae</taxon>
        <taxon>Dokdonia</taxon>
    </lineage>
</organism>
<dbReference type="EMBL" id="JSAQ01000001">
    <property type="protein sequence ID" value="KGO05974.1"/>
    <property type="molecule type" value="Genomic_DNA"/>
</dbReference>
<keyword evidence="2" id="KW-1185">Reference proteome</keyword>
<proteinExistence type="predicted"/>
<dbReference type="OrthoDB" id="1366690at2"/>
<name>A0A0A2GRQ8_9FLAO</name>
<dbReference type="KEGG" id="ddo:I597_1857"/>
<accession>A0A0A2GRQ8</accession>
<dbReference type="RefSeq" id="WP_035324991.1">
    <property type="nucleotide sequence ID" value="NZ_CP015125.1"/>
</dbReference>